<name>A0ACC2LWA0_PERAE</name>
<evidence type="ECO:0000313" key="2">
    <source>
        <dbReference type="Proteomes" id="UP001234297"/>
    </source>
</evidence>
<protein>
    <submittedName>
        <fullName evidence="1">Uncharacterized protein</fullName>
    </submittedName>
</protein>
<reference evidence="1 2" key="1">
    <citation type="journal article" date="2022" name="Hortic Res">
        <title>A haplotype resolved chromosomal level avocado genome allows analysis of novel avocado genes.</title>
        <authorList>
            <person name="Nath O."/>
            <person name="Fletcher S.J."/>
            <person name="Hayward A."/>
            <person name="Shaw L.M."/>
            <person name="Masouleh A.K."/>
            <person name="Furtado A."/>
            <person name="Henry R.J."/>
            <person name="Mitter N."/>
        </authorList>
    </citation>
    <scope>NUCLEOTIDE SEQUENCE [LARGE SCALE GENOMIC DNA]</scope>
    <source>
        <strain evidence="2">cv. Hass</strain>
    </source>
</reference>
<accession>A0ACC2LWA0</accession>
<evidence type="ECO:0000313" key="1">
    <source>
        <dbReference type="EMBL" id="KAJ8637690.1"/>
    </source>
</evidence>
<keyword evidence="2" id="KW-1185">Reference proteome</keyword>
<sequence length="318" mass="36023">MGSFSKPDLIQIPIIDFSKEPKALVRGTEGWHLLSQRVREACETYGCFEVVYAKISAHQRAEMFSAIESLFDLPLETKRKTFSTNPYVGYAIDVPHIPLYESFGIEDASSVDSIKHFTDLMWPTGNDHFSQSISSMVGGLEELDYIIRRMILDSYSLLAEDIIPCKYLVRGTKYKAPSMGDYSMGLYAHTDKYLLTILAEEQVRGLEVLSKDGQWIPLSPSPNSFVVLVGDLFMAWSNGRLRSAKHRAMIQGFKDRFSFVSFAVPTEGTVIQAPQKLVDQQYPRAFKDFDSMNFIRFSYSEEARGLDSDKQVYAYAGI</sequence>
<proteinExistence type="predicted"/>
<organism evidence="1 2">
    <name type="scientific">Persea americana</name>
    <name type="common">Avocado</name>
    <dbReference type="NCBI Taxonomy" id="3435"/>
    <lineage>
        <taxon>Eukaryota</taxon>
        <taxon>Viridiplantae</taxon>
        <taxon>Streptophyta</taxon>
        <taxon>Embryophyta</taxon>
        <taxon>Tracheophyta</taxon>
        <taxon>Spermatophyta</taxon>
        <taxon>Magnoliopsida</taxon>
        <taxon>Magnoliidae</taxon>
        <taxon>Laurales</taxon>
        <taxon>Lauraceae</taxon>
        <taxon>Persea</taxon>
    </lineage>
</organism>
<gene>
    <name evidence="1" type="ORF">MRB53_011957</name>
</gene>
<comment type="caution">
    <text evidence="1">The sequence shown here is derived from an EMBL/GenBank/DDBJ whole genome shotgun (WGS) entry which is preliminary data.</text>
</comment>
<dbReference type="Proteomes" id="UP001234297">
    <property type="component" value="Chromosome 3"/>
</dbReference>
<dbReference type="EMBL" id="CM056811">
    <property type="protein sequence ID" value="KAJ8637690.1"/>
    <property type="molecule type" value="Genomic_DNA"/>
</dbReference>